<evidence type="ECO:0000256" key="1">
    <source>
        <dbReference type="SAM" id="MobiDB-lite"/>
    </source>
</evidence>
<dbReference type="InterPro" id="IPR011055">
    <property type="entry name" value="Dup_hybrid_motif"/>
</dbReference>
<organism evidence="3 4">
    <name type="scientific">Arthrobacter burdickii</name>
    <dbReference type="NCBI Taxonomy" id="3035920"/>
    <lineage>
        <taxon>Bacteria</taxon>
        <taxon>Bacillati</taxon>
        <taxon>Actinomycetota</taxon>
        <taxon>Actinomycetes</taxon>
        <taxon>Micrococcales</taxon>
        <taxon>Micrococcaceae</taxon>
        <taxon>Arthrobacter</taxon>
    </lineage>
</organism>
<dbReference type="PANTHER" id="PTHR21666">
    <property type="entry name" value="PEPTIDASE-RELATED"/>
    <property type="match status" value="1"/>
</dbReference>
<dbReference type="Pfam" id="PF01551">
    <property type="entry name" value="Peptidase_M23"/>
    <property type="match status" value="1"/>
</dbReference>
<dbReference type="RefSeq" id="WP_301229929.1">
    <property type="nucleotide sequence ID" value="NZ_JAROCG010000002.1"/>
</dbReference>
<keyword evidence="3" id="KW-0378">Hydrolase</keyword>
<comment type="caution">
    <text evidence="3">The sequence shown here is derived from an EMBL/GenBank/DDBJ whole genome shotgun (WGS) entry which is preliminary data.</text>
</comment>
<dbReference type="EC" id="3.4.-.-" evidence="3"/>
<accession>A0ABT8K6P6</accession>
<dbReference type="Gene3D" id="2.70.70.10">
    <property type="entry name" value="Glucose Permease (Domain IIA)"/>
    <property type="match status" value="1"/>
</dbReference>
<dbReference type="SUPFAM" id="SSF51261">
    <property type="entry name" value="Duplicated hybrid motif"/>
    <property type="match status" value="1"/>
</dbReference>
<proteinExistence type="predicted"/>
<keyword evidence="4" id="KW-1185">Reference proteome</keyword>
<name>A0ABT8K6P6_9MICC</name>
<dbReference type="PANTHER" id="PTHR21666:SF270">
    <property type="entry name" value="MUREIN HYDROLASE ACTIVATOR ENVC"/>
    <property type="match status" value="1"/>
</dbReference>
<dbReference type="EMBL" id="JAROCG010000002">
    <property type="protein sequence ID" value="MDN4612688.1"/>
    <property type="molecule type" value="Genomic_DNA"/>
</dbReference>
<dbReference type="GO" id="GO:0016787">
    <property type="term" value="F:hydrolase activity"/>
    <property type="evidence" value="ECO:0007669"/>
    <property type="project" value="UniProtKB-KW"/>
</dbReference>
<evidence type="ECO:0000313" key="3">
    <source>
        <dbReference type="EMBL" id="MDN4612688.1"/>
    </source>
</evidence>
<protein>
    <submittedName>
        <fullName evidence="3">M23 family metallopeptidase</fullName>
        <ecNumber evidence="3">3.4.-.-</ecNumber>
    </submittedName>
</protein>
<dbReference type="Proteomes" id="UP001174209">
    <property type="component" value="Unassembled WGS sequence"/>
</dbReference>
<evidence type="ECO:0000259" key="2">
    <source>
        <dbReference type="Pfam" id="PF01551"/>
    </source>
</evidence>
<feature type="domain" description="M23ase beta-sheet core" evidence="2">
    <location>
        <begin position="88"/>
        <end position="188"/>
    </location>
</feature>
<sequence length="229" mass="23899">MTGLPARRPARTRVRPVRAGFPGIVVRAAVRRAFPAIVVLVLAGTVVGSPAGPAGAAADVVPEWSWPLTPVPEVLRPFEKPPQRWKRGHRGVDLSAGAGGPVAVLSPADGVVSFAGTVVDRGVLSIDHGGGRISSFEPVTTDLAKGRRVGRGDVVAMLAGPAAGVPPGHCGQPCLHWGVRVDGDYVDPLSFVTDRRPSVLLPLGGRRSHREAGRGRTVPVRPLPRRASP</sequence>
<dbReference type="CDD" id="cd12797">
    <property type="entry name" value="M23_peptidase"/>
    <property type="match status" value="1"/>
</dbReference>
<evidence type="ECO:0000313" key="4">
    <source>
        <dbReference type="Proteomes" id="UP001174209"/>
    </source>
</evidence>
<dbReference type="InterPro" id="IPR050570">
    <property type="entry name" value="Cell_wall_metabolism_enzyme"/>
</dbReference>
<feature type="region of interest" description="Disordered" evidence="1">
    <location>
        <begin position="202"/>
        <end position="229"/>
    </location>
</feature>
<dbReference type="InterPro" id="IPR016047">
    <property type="entry name" value="M23ase_b-sheet_dom"/>
</dbReference>
<reference evidence="3" key="1">
    <citation type="submission" date="2023-06" db="EMBL/GenBank/DDBJ databases">
        <title>MT1 and MT2 Draft Genomes of Novel Species.</title>
        <authorList>
            <person name="Venkateswaran K."/>
        </authorList>
    </citation>
    <scope>NUCLEOTIDE SEQUENCE</scope>
    <source>
        <strain evidence="3">IIF3SC-B10</strain>
    </source>
</reference>
<gene>
    <name evidence="3" type="ORF">P5G52_17615</name>
</gene>